<name>A0AAN1UQ09_AERVE</name>
<organism evidence="1 2">
    <name type="scientific">Aeromonas veronii</name>
    <dbReference type="NCBI Taxonomy" id="654"/>
    <lineage>
        <taxon>Bacteria</taxon>
        <taxon>Pseudomonadati</taxon>
        <taxon>Pseudomonadota</taxon>
        <taxon>Gammaproteobacteria</taxon>
        <taxon>Aeromonadales</taxon>
        <taxon>Aeromonadaceae</taxon>
        <taxon>Aeromonas</taxon>
    </lineage>
</organism>
<dbReference type="AlphaFoldDB" id="A0AAN1UQ09"/>
<evidence type="ECO:0000313" key="2">
    <source>
        <dbReference type="Proteomes" id="UP000267614"/>
    </source>
</evidence>
<dbReference type="Proteomes" id="UP000267614">
    <property type="component" value="Chromosome"/>
</dbReference>
<reference evidence="1 2" key="1">
    <citation type="submission" date="2018-11" db="EMBL/GenBank/DDBJ databases">
        <title>Complete genome sequence of multidrug-resistant Aeromonas veronii strain MS-18-37.</title>
        <authorList>
            <person name="Abdelhamed H."/>
            <person name="Lawrence M."/>
            <person name="Waldbieser G."/>
        </authorList>
    </citation>
    <scope>NUCLEOTIDE SEQUENCE [LARGE SCALE GENOMIC DNA]</scope>
    <source>
        <strain evidence="1 2">MS-18-37</strain>
    </source>
</reference>
<accession>A0AAN1UQ09</accession>
<sequence length="59" mass="6836">MIKDRASISGLLVLTHNTMISIKFRVVITRLKQGNMDRIIHMPTSTFHLTGVIYLRRLQ</sequence>
<proteinExistence type="predicted"/>
<dbReference type="EMBL" id="CP033604">
    <property type="protein sequence ID" value="AYV37539.1"/>
    <property type="molecule type" value="Genomic_DNA"/>
</dbReference>
<protein>
    <submittedName>
        <fullName evidence="1">Uncharacterized protein</fullName>
    </submittedName>
</protein>
<gene>
    <name evidence="1" type="ORF">EFI48_12395</name>
</gene>
<evidence type="ECO:0000313" key="1">
    <source>
        <dbReference type="EMBL" id="AYV37539.1"/>
    </source>
</evidence>